<dbReference type="AlphaFoldDB" id="A0A7R9H1Q2"/>
<name>A0A7R9H1Q2_TIMPO</name>
<feature type="region of interest" description="Disordered" evidence="1">
    <location>
        <begin position="1"/>
        <end position="22"/>
    </location>
</feature>
<gene>
    <name evidence="2" type="ORF">TPSB3V08_LOCUS5062</name>
</gene>
<accession>A0A7R9H1Q2</accession>
<evidence type="ECO:0000256" key="1">
    <source>
        <dbReference type="SAM" id="MobiDB-lite"/>
    </source>
</evidence>
<proteinExistence type="predicted"/>
<organism evidence="2">
    <name type="scientific">Timema poppense</name>
    <name type="common">Walking stick</name>
    <dbReference type="NCBI Taxonomy" id="170557"/>
    <lineage>
        <taxon>Eukaryota</taxon>
        <taxon>Metazoa</taxon>
        <taxon>Ecdysozoa</taxon>
        <taxon>Arthropoda</taxon>
        <taxon>Hexapoda</taxon>
        <taxon>Insecta</taxon>
        <taxon>Pterygota</taxon>
        <taxon>Neoptera</taxon>
        <taxon>Polyneoptera</taxon>
        <taxon>Phasmatodea</taxon>
        <taxon>Timematodea</taxon>
        <taxon>Timematoidea</taxon>
        <taxon>Timematidae</taxon>
        <taxon>Timema</taxon>
    </lineage>
</organism>
<protein>
    <submittedName>
        <fullName evidence="2">Uncharacterized protein</fullName>
    </submittedName>
</protein>
<sequence length="179" mass="20879">MDHENRRWCELPNSHAGRSNPSKRTDQFIIMILSAGESVCHRITFHRKALSWTTSYNSFPVHSTESSSFVLMRLRLTRFQTNCFTDDLEPPRIEDVTSGYVARTLNTRPQRLSDIRYIYRYKMASSVDFKELKYFSFGKKICSDDLLMVVPPQHDDLKTGMMIAHLNLKLFLRLTAPIL</sequence>
<reference evidence="2" key="1">
    <citation type="submission" date="2020-11" db="EMBL/GenBank/DDBJ databases">
        <authorList>
            <person name="Tran Van P."/>
        </authorList>
    </citation>
    <scope>NUCLEOTIDE SEQUENCE</scope>
</reference>
<evidence type="ECO:0000313" key="2">
    <source>
        <dbReference type="EMBL" id="CAD7405593.1"/>
    </source>
</evidence>
<dbReference type="EMBL" id="OD002587">
    <property type="protein sequence ID" value="CAD7405593.1"/>
    <property type="molecule type" value="Genomic_DNA"/>
</dbReference>